<evidence type="ECO:0000256" key="7">
    <source>
        <dbReference type="ARBA" id="ARBA00023242"/>
    </source>
</evidence>
<feature type="domain" description="Clp1 N-terminal" evidence="10">
    <location>
        <begin position="16"/>
        <end position="108"/>
    </location>
</feature>
<keyword evidence="13" id="KW-1185">Reference proteome</keyword>
<feature type="binding site" evidence="8">
    <location>
        <position position="22"/>
    </location>
    <ligand>
        <name>ATP</name>
        <dbReference type="ChEBI" id="CHEBI:30616"/>
    </ligand>
</feature>
<feature type="domain" description="Clp1 C-terminal" evidence="9">
    <location>
        <begin position="323"/>
        <end position="452"/>
    </location>
</feature>
<comment type="caution">
    <text evidence="12">The sequence shown here is derived from an EMBL/GenBank/DDBJ whole genome shotgun (WGS) entry which is preliminary data.</text>
</comment>
<evidence type="ECO:0000313" key="12">
    <source>
        <dbReference type="EMBL" id="KAL2915818.1"/>
    </source>
</evidence>
<dbReference type="SUPFAM" id="SSF52540">
    <property type="entry name" value="P-loop containing nucleoside triphosphate hydrolases"/>
    <property type="match status" value="1"/>
</dbReference>
<dbReference type="Proteomes" id="UP001527925">
    <property type="component" value="Unassembled WGS sequence"/>
</dbReference>
<feature type="binding site" evidence="8">
    <location>
        <position position="63"/>
    </location>
    <ligand>
        <name>ATP</name>
        <dbReference type="ChEBI" id="CHEBI:30616"/>
    </ligand>
</feature>
<dbReference type="GO" id="GO:0051734">
    <property type="term" value="F:ATP-dependent polynucleotide 5'-hydroxyl-kinase activity"/>
    <property type="evidence" value="ECO:0007669"/>
    <property type="project" value="UniProtKB-EC"/>
</dbReference>
<evidence type="ECO:0000259" key="10">
    <source>
        <dbReference type="Pfam" id="PF16573"/>
    </source>
</evidence>
<keyword evidence="7 8" id="KW-0539">Nucleus</keyword>
<evidence type="ECO:0000256" key="3">
    <source>
        <dbReference type="ARBA" id="ARBA00019824"/>
    </source>
</evidence>
<evidence type="ECO:0000256" key="6">
    <source>
        <dbReference type="ARBA" id="ARBA00022840"/>
    </source>
</evidence>
<gene>
    <name evidence="8 12" type="primary">CLP1</name>
    <name evidence="12" type="ORF">HK105_204519</name>
</gene>
<organism evidence="12 13">
    <name type="scientific">Polyrhizophydium stewartii</name>
    <dbReference type="NCBI Taxonomy" id="2732419"/>
    <lineage>
        <taxon>Eukaryota</taxon>
        <taxon>Fungi</taxon>
        <taxon>Fungi incertae sedis</taxon>
        <taxon>Chytridiomycota</taxon>
        <taxon>Chytridiomycota incertae sedis</taxon>
        <taxon>Chytridiomycetes</taxon>
        <taxon>Rhizophydiales</taxon>
        <taxon>Rhizophydiales incertae sedis</taxon>
        <taxon>Polyrhizophydium</taxon>
    </lineage>
</organism>
<dbReference type="HAMAP" id="MF_03035">
    <property type="entry name" value="Clp1"/>
    <property type="match status" value="1"/>
</dbReference>
<dbReference type="Gene3D" id="2.60.120.1030">
    <property type="entry name" value="Clp1, DNA binding domain"/>
    <property type="match status" value="1"/>
</dbReference>
<dbReference type="PANTHER" id="PTHR12755:SF6">
    <property type="entry name" value="POLYRIBONUCLEOTIDE 5'-HYDROXYL-KINASE CLP1"/>
    <property type="match status" value="1"/>
</dbReference>
<dbReference type="Gene3D" id="3.40.50.300">
    <property type="entry name" value="P-loop containing nucleotide triphosphate hydrolases"/>
    <property type="match status" value="1"/>
</dbReference>
<evidence type="ECO:0000256" key="2">
    <source>
        <dbReference type="ARBA" id="ARBA00018706"/>
    </source>
</evidence>
<comment type="subcellular location">
    <subcellularLocation>
        <location evidence="1 8">Nucleus</location>
    </subcellularLocation>
</comment>
<keyword evidence="4 8" id="KW-0507">mRNA processing</keyword>
<evidence type="ECO:0000256" key="4">
    <source>
        <dbReference type="ARBA" id="ARBA00022664"/>
    </source>
</evidence>
<dbReference type="InterPro" id="IPR010655">
    <property type="entry name" value="Clp1_C"/>
</dbReference>
<dbReference type="EMBL" id="JADGIZ020000020">
    <property type="protein sequence ID" value="KAL2915818.1"/>
    <property type="molecule type" value="Genomic_DNA"/>
</dbReference>
<keyword evidence="6 8" id="KW-0067">ATP-binding</keyword>
<dbReference type="InterPro" id="IPR038238">
    <property type="entry name" value="Clp1_C_sf"/>
</dbReference>
<dbReference type="InterPro" id="IPR032319">
    <property type="entry name" value="CLP1_P"/>
</dbReference>
<dbReference type="InterPro" id="IPR028606">
    <property type="entry name" value="Clp1"/>
</dbReference>
<dbReference type="InterPro" id="IPR032324">
    <property type="entry name" value="Clp1_N"/>
</dbReference>
<dbReference type="InterPro" id="IPR027417">
    <property type="entry name" value="P-loop_NTPase"/>
</dbReference>
<comment type="similarity">
    <text evidence="8">Belongs to the Clp1 family. Clp1 subfamily.</text>
</comment>
<dbReference type="Pfam" id="PF06807">
    <property type="entry name" value="Clp1"/>
    <property type="match status" value="1"/>
</dbReference>
<evidence type="ECO:0000256" key="1">
    <source>
        <dbReference type="ARBA" id="ARBA00004123"/>
    </source>
</evidence>
<keyword evidence="5 8" id="KW-0547">Nucleotide-binding</keyword>
<dbReference type="InterPro" id="IPR038239">
    <property type="entry name" value="Clp1_N_sf"/>
</dbReference>
<evidence type="ECO:0000313" key="13">
    <source>
        <dbReference type="Proteomes" id="UP001527925"/>
    </source>
</evidence>
<comment type="function">
    <text evidence="8">Required for endonucleolytic cleavage during polyadenylation-dependent pre-mRNA 3'-end formation.</text>
</comment>
<dbReference type="PANTHER" id="PTHR12755">
    <property type="entry name" value="CLEAVAGE/POLYADENYLATION FACTOR IA SUBUNIT CLP1P"/>
    <property type="match status" value="1"/>
</dbReference>
<keyword evidence="12" id="KW-0808">Transferase</keyword>
<dbReference type="Pfam" id="PF16573">
    <property type="entry name" value="CLP1_N"/>
    <property type="match status" value="1"/>
</dbReference>
<name>A0ABR4N8F7_9FUNG</name>
<evidence type="ECO:0000259" key="9">
    <source>
        <dbReference type="Pfam" id="PF06807"/>
    </source>
</evidence>
<protein>
    <recommendedName>
        <fullName evidence="3">Polynucleotide 5'-hydroxyl-kinase GRC3</fullName>
    </recommendedName>
    <alternativeName>
        <fullName evidence="2">Polynucleotide 5'-hydroxyl-kinase grc3</fullName>
    </alternativeName>
</protein>
<sequence>MQASQADTEAEPRDWHLEPGQEFRFEVDPGAKNKACLVLKNGRAEIFGSELAVGVEYRFTGRKLAVFTWHGCVLQISFSFYIEYIGFETPMQSFLSAHMALEQMRDHAVRTATQGPRVLIVGQADSGKTSLAKILINYAAKLSRRPLFVDIDPSQGSMSLPGTVGAMVISRPISCEEEFGAPLTVMGTAPIVFYHGHTSPLEKPKLYDSIIKKLIQVVDKKLESPDHGSSGIIVDTPSQFAEPGGFEQLTEAIKAIKANVVFVIGYERLYSDLLRHFGAQSPVSVLKLNKSGGVVTRDKDFRRKLQMQRVKEYFYGSMRSEMTPFSQTVSFSDIAVRRVGEGLLAPSSALPLGAERKEHDTKFVKVEPGDILLHSVLAVSHALLPGAPDASGTPTKIYTPDEESQVLLESNVAGFIYISEVEDYKRKMTVLSPTPGRLPKTFLIMGALKWMDM</sequence>
<reference evidence="12 13" key="1">
    <citation type="submission" date="2023-09" db="EMBL/GenBank/DDBJ databases">
        <title>Pangenome analysis of Batrachochytrium dendrobatidis and related Chytrids.</title>
        <authorList>
            <person name="Yacoub M.N."/>
            <person name="Stajich J.E."/>
            <person name="James T.Y."/>
        </authorList>
    </citation>
    <scope>NUCLEOTIDE SEQUENCE [LARGE SCALE GENOMIC DNA]</scope>
    <source>
        <strain evidence="12 13">JEL0888</strain>
    </source>
</reference>
<dbReference type="Pfam" id="PF16575">
    <property type="entry name" value="CLP1_P"/>
    <property type="match status" value="1"/>
</dbReference>
<evidence type="ECO:0000259" key="11">
    <source>
        <dbReference type="Pfam" id="PF16575"/>
    </source>
</evidence>
<dbReference type="Gene3D" id="2.40.30.330">
    <property type="entry name" value="Pre-mRNA cleavage complex subunit Clp1, C-terminal domain"/>
    <property type="match status" value="1"/>
</dbReference>
<proteinExistence type="inferred from homology"/>
<feature type="domain" description="Clp1 P-loop" evidence="11">
    <location>
        <begin position="122"/>
        <end position="316"/>
    </location>
</feature>
<comment type="subunit">
    <text evidence="8">Component of a pre-mRNA cleavage factor complex. Interacts directly with PCF11.</text>
</comment>
<accession>A0ABR4N8F7</accession>
<dbReference type="InterPro" id="IPR045116">
    <property type="entry name" value="Clp1/Grc3"/>
</dbReference>
<evidence type="ECO:0000256" key="8">
    <source>
        <dbReference type="HAMAP-Rule" id="MF_03035"/>
    </source>
</evidence>
<feature type="binding site" evidence="8">
    <location>
        <begin position="125"/>
        <end position="130"/>
    </location>
    <ligand>
        <name>ATP</name>
        <dbReference type="ChEBI" id="CHEBI:30616"/>
    </ligand>
</feature>
<evidence type="ECO:0000256" key="5">
    <source>
        <dbReference type="ARBA" id="ARBA00022741"/>
    </source>
</evidence>